<dbReference type="Pfam" id="PF25019">
    <property type="entry name" value="LRR_R13L1-DRL21"/>
    <property type="match status" value="1"/>
</dbReference>
<dbReference type="Pfam" id="PF13855">
    <property type="entry name" value="LRR_8"/>
    <property type="match status" value="1"/>
</dbReference>
<dbReference type="Proteomes" id="UP000516437">
    <property type="component" value="Chromosome 1"/>
</dbReference>
<evidence type="ECO:0000313" key="3">
    <source>
        <dbReference type="Proteomes" id="UP000516437"/>
    </source>
</evidence>
<dbReference type="InterPro" id="IPR001611">
    <property type="entry name" value="Leu-rich_rpt"/>
</dbReference>
<proteinExistence type="predicted"/>
<dbReference type="SUPFAM" id="SSF52058">
    <property type="entry name" value="L domain-like"/>
    <property type="match status" value="1"/>
</dbReference>
<dbReference type="AlphaFoldDB" id="A0A6A1WRP2"/>
<gene>
    <name evidence="2" type="ORF">CJ030_MR1G016849</name>
</gene>
<feature type="domain" description="R13L1/DRL21-like LRR repeat region" evidence="1">
    <location>
        <begin position="207"/>
        <end position="302"/>
    </location>
</feature>
<protein>
    <submittedName>
        <fullName evidence="2">Putative disease resistance protein RGA1</fullName>
    </submittedName>
</protein>
<accession>A0A6A1WRP2</accession>
<dbReference type="InterPro" id="IPR056789">
    <property type="entry name" value="LRR_R13L1-DRL21"/>
</dbReference>
<evidence type="ECO:0000313" key="2">
    <source>
        <dbReference type="EMBL" id="KAB1227293.1"/>
    </source>
</evidence>
<dbReference type="EMBL" id="RXIC02000019">
    <property type="protein sequence ID" value="KAB1227293.1"/>
    <property type="molecule type" value="Genomic_DNA"/>
</dbReference>
<organism evidence="2 3">
    <name type="scientific">Morella rubra</name>
    <name type="common">Chinese bayberry</name>
    <dbReference type="NCBI Taxonomy" id="262757"/>
    <lineage>
        <taxon>Eukaryota</taxon>
        <taxon>Viridiplantae</taxon>
        <taxon>Streptophyta</taxon>
        <taxon>Embryophyta</taxon>
        <taxon>Tracheophyta</taxon>
        <taxon>Spermatophyta</taxon>
        <taxon>Magnoliopsida</taxon>
        <taxon>eudicotyledons</taxon>
        <taxon>Gunneridae</taxon>
        <taxon>Pentapetalae</taxon>
        <taxon>rosids</taxon>
        <taxon>fabids</taxon>
        <taxon>Fagales</taxon>
        <taxon>Myricaceae</taxon>
        <taxon>Morella</taxon>
    </lineage>
</organism>
<keyword evidence="3" id="KW-1185">Reference proteome</keyword>
<reference evidence="2 3" key="1">
    <citation type="journal article" date="2019" name="Plant Biotechnol. J.">
        <title>The red bayberry genome and genetic basis of sex determination.</title>
        <authorList>
            <person name="Jia H.M."/>
            <person name="Jia H.J."/>
            <person name="Cai Q.L."/>
            <person name="Wang Y."/>
            <person name="Zhao H.B."/>
            <person name="Yang W.F."/>
            <person name="Wang G.Y."/>
            <person name="Li Y.H."/>
            <person name="Zhan D.L."/>
            <person name="Shen Y.T."/>
            <person name="Niu Q.F."/>
            <person name="Chang L."/>
            <person name="Qiu J."/>
            <person name="Zhao L."/>
            <person name="Xie H.B."/>
            <person name="Fu W.Y."/>
            <person name="Jin J."/>
            <person name="Li X.W."/>
            <person name="Jiao Y."/>
            <person name="Zhou C.C."/>
            <person name="Tu T."/>
            <person name="Chai C.Y."/>
            <person name="Gao J.L."/>
            <person name="Fan L.J."/>
            <person name="van de Weg E."/>
            <person name="Wang J.Y."/>
            <person name="Gao Z.S."/>
        </authorList>
    </citation>
    <scope>NUCLEOTIDE SEQUENCE [LARGE SCALE GENOMIC DNA]</scope>
    <source>
        <tissue evidence="2">Leaves</tissue>
    </source>
</reference>
<dbReference type="OrthoDB" id="5279713at2759"/>
<comment type="caution">
    <text evidence="2">The sequence shown here is derived from an EMBL/GenBank/DDBJ whole genome shotgun (WGS) entry which is preliminary data.</text>
</comment>
<dbReference type="PANTHER" id="PTHR47186">
    <property type="entry name" value="LEUCINE-RICH REPEAT-CONTAINING PROTEIN 57"/>
    <property type="match status" value="1"/>
</dbReference>
<dbReference type="Gene3D" id="3.80.10.10">
    <property type="entry name" value="Ribonuclease Inhibitor"/>
    <property type="match status" value="1"/>
</dbReference>
<evidence type="ECO:0000259" key="1">
    <source>
        <dbReference type="Pfam" id="PF25019"/>
    </source>
</evidence>
<name>A0A6A1WRP2_9ROSI</name>
<dbReference type="InterPro" id="IPR032675">
    <property type="entry name" value="LRR_dom_sf"/>
</dbReference>
<dbReference type="PANTHER" id="PTHR47186:SF13">
    <property type="entry name" value="DISEASE RESISTANCE PROTEIN RGA3"/>
    <property type="match status" value="1"/>
</dbReference>
<sequence>MDEFGNIVGCKMHDFMHALAVKVSGSSLVTLDSKNKFLERKTRHVAIEDTDFVLADPTLSSKIGSMRTLFFQGKISHSESETTCLTESTLNAIFSNLKLLRTLDLQCQVFDVVPISISKLKRLRYLDLSENERIKKLPYRSITRLQNLHNLRLTGCWRLEELPRDIKKLVNLRHLEIQGCGCLTNPMTLSQFVVNADGGVMGDSGGLDELNGLNSLRGKLEIRGLVHGKDVESEYKTANLKDKQHLHTLELVWTCIGGEMVDDDTQLEGLEPHSNLKKLSMKYYGGVRLPNWLLSLTNLVNVM</sequence>